<comment type="caution">
    <text evidence="2">The sequence shown here is derived from an EMBL/GenBank/DDBJ whole genome shotgun (WGS) entry which is preliminary data.</text>
</comment>
<gene>
    <name evidence="2" type="ORF">DNX69_06665</name>
</gene>
<dbReference type="PANTHER" id="PTHR33164:SF101">
    <property type="entry name" value="TRANSCRIPTIONAL REPRESSOR MPRA"/>
    <property type="match status" value="1"/>
</dbReference>
<dbReference type="Pfam" id="PF01047">
    <property type="entry name" value="MarR"/>
    <property type="match status" value="1"/>
</dbReference>
<protein>
    <submittedName>
        <fullName evidence="2">MarR family transcriptional regulator</fullName>
    </submittedName>
</protein>
<dbReference type="Gene3D" id="1.10.10.10">
    <property type="entry name" value="Winged helix-like DNA-binding domain superfamily/Winged helix DNA-binding domain"/>
    <property type="match status" value="1"/>
</dbReference>
<sequence length="176" mass="18999">MTITNADMNGPADPALEVQACELDALGRRLIWDLTAIGSYLMRVADLLGKQIGVSGSQWVTLKAIESLDRGEGISIKDVAALLNVDRSFLSAQSKVLEMRGLIRRNSAAATDRRLVLLSLTESAMESMKAVQPSKTALEEHLRGDLDGLSLLELENGLSAIRRRLGRAMLLVAAGE</sequence>
<dbReference type="PANTHER" id="PTHR33164">
    <property type="entry name" value="TRANSCRIPTIONAL REGULATOR, MARR FAMILY"/>
    <property type="match status" value="1"/>
</dbReference>
<dbReference type="GO" id="GO:0006950">
    <property type="term" value="P:response to stress"/>
    <property type="evidence" value="ECO:0007669"/>
    <property type="project" value="TreeGrafter"/>
</dbReference>
<reference evidence="2 3" key="1">
    <citation type="submission" date="2018-06" db="EMBL/GenBank/DDBJ databases">
        <title>Draft Whole-Genome Sequence of the purple photosynthetic bacterium Rhodospeudomonas palustris XCP.</title>
        <authorList>
            <person name="Rayyan A."/>
            <person name="Meyer T.E."/>
            <person name="Kyndt J.A."/>
        </authorList>
    </citation>
    <scope>NUCLEOTIDE SEQUENCE [LARGE SCALE GENOMIC DNA]</scope>
    <source>
        <strain evidence="2 3">XCP</strain>
    </source>
</reference>
<evidence type="ECO:0000313" key="2">
    <source>
        <dbReference type="EMBL" id="PZA12791.1"/>
    </source>
</evidence>
<dbReference type="Proteomes" id="UP000248134">
    <property type="component" value="Unassembled WGS sequence"/>
</dbReference>
<proteinExistence type="predicted"/>
<dbReference type="RefSeq" id="WP_110785241.1">
    <property type="nucleotide sequence ID" value="NZ_QKQS01000011.1"/>
</dbReference>
<dbReference type="InterPro" id="IPR036390">
    <property type="entry name" value="WH_DNA-bd_sf"/>
</dbReference>
<dbReference type="EMBL" id="QKQS01000011">
    <property type="protein sequence ID" value="PZA12791.1"/>
    <property type="molecule type" value="Genomic_DNA"/>
</dbReference>
<dbReference type="GO" id="GO:0003700">
    <property type="term" value="F:DNA-binding transcription factor activity"/>
    <property type="evidence" value="ECO:0007669"/>
    <property type="project" value="InterPro"/>
</dbReference>
<dbReference type="InterPro" id="IPR039422">
    <property type="entry name" value="MarR/SlyA-like"/>
</dbReference>
<dbReference type="PROSITE" id="PS50995">
    <property type="entry name" value="HTH_MARR_2"/>
    <property type="match status" value="1"/>
</dbReference>
<name>A0A323UK85_RHOPL</name>
<evidence type="ECO:0000259" key="1">
    <source>
        <dbReference type="PROSITE" id="PS50995"/>
    </source>
</evidence>
<dbReference type="SMART" id="SM00347">
    <property type="entry name" value="HTH_MARR"/>
    <property type="match status" value="1"/>
</dbReference>
<dbReference type="OrthoDB" id="8140007at2"/>
<feature type="domain" description="HTH marR-type" evidence="1">
    <location>
        <begin position="27"/>
        <end position="166"/>
    </location>
</feature>
<dbReference type="InterPro" id="IPR000835">
    <property type="entry name" value="HTH_MarR-typ"/>
</dbReference>
<dbReference type="AlphaFoldDB" id="A0A323UK85"/>
<evidence type="ECO:0000313" key="3">
    <source>
        <dbReference type="Proteomes" id="UP000248134"/>
    </source>
</evidence>
<dbReference type="SUPFAM" id="SSF46785">
    <property type="entry name" value="Winged helix' DNA-binding domain"/>
    <property type="match status" value="1"/>
</dbReference>
<organism evidence="2 3">
    <name type="scientific">Rhodopseudomonas palustris</name>
    <dbReference type="NCBI Taxonomy" id="1076"/>
    <lineage>
        <taxon>Bacteria</taxon>
        <taxon>Pseudomonadati</taxon>
        <taxon>Pseudomonadota</taxon>
        <taxon>Alphaproteobacteria</taxon>
        <taxon>Hyphomicrobiales</taxon>
        <taxon>Nitrobacteraceae</taxon>
        <taxon>Rhodopseudomonas</taxon>
    </lineage>
</organism>
<accession>A0A323UK85</accession>
<dbReference type="InterPro" id="IPR036388">
    <property type="entry name" value="WH-like_DNA-bd_sf"/>
</dbReference>